<comment type="caution">
    <text evidence="4">The sequence shown here is derived from an EMBL/GenBank/DDBJ whole genome shotgun (WGS) entry which is preliminary data.</text>
</comment>
<protein>
    <submittedName>
        <fullName evidence="4">T9SS type A sorting domain-containing protein</fullName>
    </submittedName>
</protein>
<evidence type="ECO:0000259" key="3">
    <source>
        <dbReference type="PROSITE" id="PS51841"/>
    </source>
</evidence>
<gene>
    <name evidence="4" type="ORF">H6H04_03490</name>
</gene>
<dbReference type="NCBIfam" id="TIGR04183">
    <property type="entry name" value="Por_Secre_tail"/>
    <property type="match status" value="1"/>
</dbReference>
<proteinExistence type="predicted"/>
<evidence type="ECO:0000256" key="2">
    <source>
        <dbReference type="SAM" id="SignalP"/>
    </source>
</evidence>
<evidence type="ECO:0000256" key="1">
    <source>
        <dbReference type="ARBA" id="ARBA00022729"/>
    </source>
</evidence>
<evidence type="ECO:0000313" key="5">
    <source>
        <dbReference type="Proteomes" id="UP000607435"/>
    </source>
</evidence>
<organism evidence="4 5">
    <name type="scientific">Winogradskyella echinorum</name>
    <dbReference type="NCBI Taxonomy" id="538189"/>
    <lineage>
        <taxon>Bacteria</taxon>
        <taxon>Pseudomonadati</taxon>
        <taxon>Bacteroidota</taxon>
        <taxon>Flavobacteriia</taxon>
        <taxon>Flavobacteriales</taxon>
        <taxon>Flavobacteriaceae</taxon>
        <taxon>Winogradskyella</taxon>
    </lineage>
</organism>
<dbReference type="InterPro" id="IPR001322">
    <property type="entry name" value="Lamin_tail_dom"/>
</dbReference>
<dbReference type="Pfam" id="PF18962">
    <property type="entry name" value="Por_Secre_tail"/>
    <property type="match status" value="1"/>
</dbReference>
<dbReference type="PANTHER" id="PTHR37397:SF1">
    <property type="entry name" value="LTD DOMAIN-CONTAINING PROTEIN"/>
    <property type="match status" value="1"/>
</dbReference>
<evidence type="ECO:0000313" key="4">
    <source>
        <dbReference type="EMBL" id="MBC3845433.1"/>
    </source>
</evidence>
<dbReference type="Proteomes" id="UP000607435">
    <property type="component" value="Unassembled WGS sequence"/>
</dbReference>
<dbReference type="RefSeq" id="WP_186844543.1">
    <property type="nucleotide sequence ID" value="NZ_JACOME010000001.1"/>
</dbReference>
<dbReference type="InterPro" id="IPR026444">
    <property type="entry name" value="Secre_tail"/>
</dbReference>
<reference evidence="4 5" key="1">
    <citation type="submission" date="2020-08" db="EMBL/GenBank/DDBJ databases">
        <title>Winogradskyella ouciana sp. nov., isolated from the hadal seawater of the Mariana Trench.</title>
        <authorList>
            <person name="He X."/>
        </authorList>
    </citation>
    <scope>NUCLEOTIDE SEQUENCE [LARGE SCALE GENOMIC DNA]</scope>
    <source>
        <strain evidence="4 5">KCTC 22026</strain>
    </source>
</reference>
<dbReference type="PROSITE" id="PS51841">
    <property type="entry name" value="LTD"/>
    <property type="match status" value="1"/>
</dbReference>
<feature type="domain" description="LTD" evidence="3">
    <location>
        <begin position="10"/>
        <end position="143"/>
    </location>
</feature>
<name>A0ABR6XZM6_9FLAO</name>
<dbReference type="EMBL" id="JACOME010000001">
    <property type="protein sequence ID" value="MBC3845433.1"/>
    <property type="molecule type" value="Genomic_DNA"/>
</dbReference>
<keyword evidence="5" id="KW-1185">Reference proteome</keyword>
<feature type="signal peptide" evidence="2">
    <location>
        <begin position="1"/>
        <end position="20"/>
    </location>
</feature>
<dbReference type="PANTHER" id="PTHR37397">
    <property type="entry name" value="SI:CH211-183D21.1"/>
    <property type="match status" value="1"/>
</dbReference>
<keyword evidence="1 2" id="KW-0732">Signal</keyword>
<sequence length="580" mass="61105">MKKLYFLLFTLMFTVASSFGQVVINEIDVDTPGSDTEEFVELKAAPNTSLDGYIVVFFNGSNDLSYGTWDLTGKTTDANGFFILANTSLVSGSDIELPPGGSGYVQNGPDAIAIYQDSAANFPDGTGVTTTNLIDVIVYSTNDSDDIELLSGFGETVQWDESANGANATESLQLNAAGTAYETKAPTFRASNDTAVCELSLTATSATCDAFTTGTDTYTATVDFTGGGTSTYTVASDSGVVDLTAGDPSTDAAGTITVTGIAEGTDVIISVVDGALCDLSSTVVSPVCEPTNTLPLTDDFTYADGSLVPNGGWSNHSGNAGDLLIASGQAVVQHGAPSEDANIQFTPVSGVVYYAFDFSVDDLGAPYSNAGTDYEYFAHFMQGTSGFSARFDIVPPSGAGDFTVGIASDESTADATWATDLTYDTTYRAIVGYNQDTNIAQLWIDATVQGDTSILGEDRADPGTSVDAFALRQSDSDENETIRVDNLVISQNFSDVTLSTNQFDNNKFSLYPNPTNSGFVNIISSNNEVMNVQVFDILGKQVKNEVLSNNTLNVSDLNSGIYIVKITQNNASITKKLVIK</sequence>
<feature type="chain" id="PRO_5046578715" evidence="2">
    <location>
        <begin position="21"/>
        <end position="580"/>
    </location>
</feature>
<accession>A0ABR6XZM6</accession>